<name>A0ABX7RA65_9GAMM</name>
<keyword evidence="2" id="KW-1185">Reference proteome</keyword>
<organism evidence="1 2">
    <name type="scientific">Lysobacter arenosi</name>
    <dbReference type="NCBI Taxonomy" id="2795387"/>
    <lineage>
        <taxon>Bacteria</taxon>
        <taxon>Pseudomonadati</taxon>
        <taxon>Pseudomonadota</taxon>
        <taxon>Gammaproteobacteria</taxon>
        <taxon>Lysobacterales</taxon>
        <taxon>Lysobacteraceae</taxon>
        <taxon>Lysobacter</taxon>
    </lineage>
</organism>
<dbReference type="Pfam" id="PF10604">
    <property type="entry name" value="Polyketide_cyc2"/>
    <property type="match status" value="1"/>
</dbReference>
<evidence type="ECO:0000313" key="1">
    <source>
        <dbReference type="EMBL" id="QSX74620.1"/>
    </source>
</evidence>
<dbReference type="EMBL" id="CP071517">
    <property type="protein sequence ID" value="QSX74620.1"/>
    <property type="molecule type" value="Genomic_DNA"/>
</dbReference>
<dbReference type="InterPro" id="IPR019587">
    <property type="entry name" value="Polyketide_cyclase/dehydratase"/>
</dbReference>
<dbReference type="SUPFAM" id="SSF55961">
    <property type="entry name" value="Bet v1-like"/>
    <property type="match status" value="1"/>
</dbReference>
<dbReference type="CDD" id="cd07821">
    <property type="entry name" value="PYR_PYL_RCAR_like"/>
    <property type="match status" value="1"/>
</dbReference>
<dbReference type="RefSeq" id="WP_200609018.1">
    <property type="nucleotide sequence ID" value="NZ_CP071517.1"/>
</dbReference>
<reference evidence="1 2" key="1">
    <citation type="submission" date="2021-02" db="EMBL/GenBank/DDBJ databases">
        <title>Lysobacter arenosi sp. nov., isolated from soil of gangwondo yeongwol, south Korea.</title>
        <authorList>
            <person name="Kim K.R."/>
            <person name="Kim K.H."/>
            <person name="Jeon C.O."/>
        </authorList>
    </citation>
    <scope>NUCLEOTIDE SEQUENCE [LARGE SCALE GENOMIC DNA]</scope>
    <source>
        <strain evidence="1 2">R7</strain>
    </source>
</reference>
<proteinExistence type="predicted"/>
<accession>A0ABX7RA65</accession>
<sequence length="132" mass="14503">MASIRREIQVAVPPAQAWDALRDVGRIHERLVRGFVTRCELEGDVRAITFANGMSVRERIIDVDDAERRVVWSALGDPFAHHNASVQAFESGDGGTRLVWIADLLPDALEEKVAGLIEQGLGAMKQTLEGVD</sequence>
<dbReference type="Gene3D" id="3.30.530.20">
    <property type="match status" value="1"/>
</dbReference>
<dbReference type="InterPro" id="IPR023393">
    <property type="entry name" value="START-like_dom_sf"/>
</dbReference>
<gene>
    <name evidence="1" type="ORF">HIV01_015800</name>
</gene>
<protein>
    <submittedName>
        <fullName evidence="1">SRPBCC family protein</fullName>
    </submittedName>
</protein>
<dbReference type="Proteomes" id="UP000663400">
    <property type="component" value="Chromosome"/>
</dbReference>
<evidence type="ECO:0000313" key="2">
    <source>
        <dbReference type="Proteomes" id="UP000663400"/>
    </source>
</evidence>